<dbReference type="RefSeq" id="WP_238209076.1">
    <property type="nucleotide sequence ID" value="NZ_JBHTND010000056.1"/>
</dbReference>
<name>A0ABW3X4J6_9HYPH</name>
<sequence>MTNTLDRFTDGLTPSATASPPPSVGIFWGLREGDGPWELVHAGLPLSEAEPYGDCLTFPGAHYDVWEGWRRLRPAGLRKRGLPTMIASYEYEHFPRGRIVYETIPKRFVVYADRRLQRPGIIERLRRTFGLVDPDVIVRSDSHYRTAS</sequence>
<evidence type="ECO:0000313" key="1">
    <source>
        <dbReference type="EMBL" id="MFD1304140.1"/>
    </source>
</evidence>
<evidence type="ECO:0000313" key="2">
    <source>
        <dbReference type="Proteomes" id="UP001597176"/>
    </source>
</evidence>
<proteinExistence type="predicted"/>
<keyword evidence="2" id="KW-1185">Reference proteome</keyword>
<protein>
    <submittedName>
        <fullName evidence="1">Uncharacterized protein</fullName>
    </submittedName>
</protein>
<reference evidence="2" key="1">
    <citation type="journal article" date="2019" name="Int. J. Syst. Evol. Microbiol.">
        <title>The Global Catalogue of Microorganisms (GCM) 10K type strain sequencing project: providing services to taxonomists for standard genome sequencing and annotation.</title>
        <authorList>
            <consortium name="The Broad Institute Genomics Platform"/>
            <consortium name="The Broad Institute Genome Sequencing Center for Infectious Disease"/>
            <person name="Wu L."/>
            <person name="Ma J."/>
        </authorList>
    </citation>
    <scope>NUCLEOTIDE SEQUENCE [LARGE SCALE GENOMIC DNA]</scope>
    <source>
        <strain evidence="2">CCUG 56108</strain>
    </source>
</reference>
<dbReference type="EMBL" id="JBHTND010000056">
    <property type="protein sequence ID" value="MFD1304140.1"/>
    <property type="molecule type" value="Genomic_DNA"/>
</dbReference>
<organism evidence="1 2">
    <name type="scientific">Methylobacterium marchantiae</name>
    <dbReference type="NCBI Taxonomy" id="600331"/>
    <lineage>
        <taxon>Bacteria</taxon>
        <taxon>Pseudomonadati</taxon>
        <taxon>Pseudomonadota</taxon>
        <taxon>Alphaproteobacteria</taxon>
        <taxon>Hyphomicrobiales</taxon>
        <taxon>Methylobacteriaceae</taxon>
        <taxon>Methylobacterium</taxon>
    </lineage>
</organism>
<dbReference type="Proteomes" id="UP001597176">
    <property type="component" value="Unassembled WGS sequence"/>
</dbReference>
<gene>
    <name evidence="1" type="ORF">ACFQ4G_21510</name>
</gene>
<comment type="caution">
    <text evidence="1">The sequence shown here is derived from an EMBL/GenBank/DDBJ whole genome shotgun (WGS) entry which is preliminary data.</text>
</comment>
<accession>A0ABW3X4J6</accession>